<accession>A0ABN2Z8P8</accession>
<evidence type="ECO:0000313" key="10">
    <source>
        <dbReference type="Proteomes" id="UP001422759"/>
    </source>
</evidence>
<dbReference type="RefSeq" id="WP_344463002.1">
    <property type="nucleotide sequence ID" value="NZ_BAAANT010000008.1"/>
</dbReference>
<evidence type="ECO:0000256" key="5">
    <source>
        <dbReference type="ARBA" id="ARBA00023136"/>
    </source>
</evidence>
<feature type="transmembrane region" description="Helical" evidence="7">
    <location>
        <begin position="232"/>
        <end position="251"/>
    </location>
</feature>
<dbReference type="Proteomes" id="UP001422759">
    <property type="component" value="Unassembled WGS sequence"/>
</dbReference>
<name>A0ABN2Z8P8_9ACTN</name>
<comment type="caution">
    <text evidence="9">The sequence shown here is derived from an EMBL/GenBank/DDBJ whole genome shotgun (WGS) entry which is preliminary data.</text>
</comment>
<dbReference type="EMBL" id="BAAANT010000008">
    <property type="protein sequence ID" value="GAA2138514.1"/>
    <property type="molecule type" value="Genomic_DNA"/>
</dbReference>
<dbReference type="Pfam" id="PF00482">
    <property type="entry name" value="T2SSF"/>
    <property type="match status" value="1"/>
</dbReference>
<keyword evidence="10" id="KW-1185">Reference proteome</keyword>
<feature type="domain" description="Type II secretion system protein GspF" evidence="8">
    <location>
        <begin position="192"/>
        <end position="244"/>
    </location>
</feature>
<gene>
    <name evidence="9" type="ORF">GCM10009760_19910</name>
</gene>
<comment type="subcellular location">
    <subcellularLocation>
        <location evidence="1">Cell membrane</location>
        <topology evidence="1">Multi-pass membrane protein</topology>
    </subcellularLocation>
</comment>
<protein>
    <recommendedName>
        <fullName evidence="8">Type II secretion system protein GspF domain-containing protein</fullName>
    </recommendedName>
</protein>
<sequence>MTNMPMLWAAATGGALGGLWLGLRRRSRVADRARELLGRKAEAGAGRSRRLGRVRSARPAWLVPDLLLVPVGIALSRAARSPVPLVGAAAGVVPLRRWRQRRGLANEAGRRASAVIELCEGLAAELRSGATPELALHTVTTRTGSLRSGLGLEAVARLAAGRYGGDIPAALRHLAELPGGRGAAAVAACWHITAESGGGLVTGLDQLADALRAERALAEEIAGELAAPRTTVVVLAALPVVGLLLGAALGADPVRVLLHTPVGLACLAAGVLLEAAGLAWTARIIRSAEEPPSGGGTTECGLSRTRPTGTGVNR</sequence>
<evidence type="ECO:0000313" key="9">
    <source>
        <dbReference type="EMBL" id="GAA2138514.1"/>
    </source>
</evidence>
<keyword evidence="3 7" id="KW-0812">Transmembrane</keyword>
<keyword evidence="5 7" id="KW-0472">Membrane</keyword>
<evidence type="ECO:0000256" key="7">
    <source>
        <dbReference type="SAM" id="Phobius"/>
    </source>
</evidence>
<evidence type="ECO:0000256" key="3">
    <source>
        <dbReference type="ARBA" id="ARBA00022692"/>
    </source>
</evidence>
<organism evidence="9 10">
    <name type="scientific">Kitasatospora kazusensis</name>
    <dbReference type="NCBI Taxonomy" id="407974"/>
    <lineage>
        <taxon>Bacteria</taxon>
        <taxon>Bacillati</taxon>
        <taxon>Actinomycetota</taxon>
        <taxon>Actinomycetes</taxon>
        <taxon>Kitasatosporales</taxon>
        <taxon>Streptomycetaceae</taxon>
        <taxon>Kitasatospora</taxon>
    </lineage>
</organism>
<reference evidence="9 10" key="1">
    <citation type="journal article" date="2019" name="Int. J. Syst. Evol. Microbiol.">
        <title>The Global Catalogue of Microorganisms (GCM) 10K type strain sequencing project: providing services to taxonomists for standard genome sequencing and annotation.</title>
        <authorList>
            <consortium name="The Broad Institute Genomics Platform"/>
            <consortium name="The Broad Institute Genome Sequencing Center for Infectious Disease"/>
            <person name="Wu L."/>
            <person name="Ma J."/>
        </authorList>
    </citation>
    <scope>NUCLEOTIDE SEQUENCE [LARGE SCALE GENOMIC DNA]</scope>
    <source>
        <strain evidence="9 10">JCM 14560</strain>
    </source>
</reference>
<proteinExistence type="predicted"/>
<evidence type="ECO:0000256" key="6">
    <source>
        <dbReference type="SAM" id="MobiDB-lite"/>
    </source>
</evidence>
<evidence type="ECO:0000256" key="2">
    <source>
        <dbReference type="ARBA" id="ARBA00022475"/>
    </source>
</evidence>
<dbReference type="PANTHER" id="PTHR35007">
    <property type="entry name" value="INTEGRAL MEMBRANE PROTEIN-RELATED"/>
    <property type="match status" value="1"/>
</dbReference>
<feature type="transmembrane region" description="Helical" evidence="7">
    <location>
        <begin position="6"/>
        <end position="23"/>
    </location>
</feature>
<feature type="compositionally biased region" description="Polar residues" evidence="6">
    <location>
        <begin position="305"/>
        <end position="314"/>
    </location>
</feature>
<keyword evidence="2" id="KW-1003">Cell membrane</keyword>
<feature type="transmembrane region" description="Helical" evidence="7">
    <location>
        <begin position="257"/>
        <end position="280"/>
    </location>
</feature>
<dbReference type="PANTHER" id="PTHR35007:SF4">
    <property type="entry name" value="CONSERVED TRANSMEMBRANE PROTEIN-RELATED"/>
    <property type="match status" value="1"/>
</dbReference>
<feature type="region of interest" description="Disordered" evidence="6">
    <location>
        <begin position="289"/>
        <end position="314"/>
    </location>
</feature>
<keyword evidence="4 7" id="KW-1133">Transmembrane helix</keyword>
<evidence type="ECO:0000256" key="1">
    <source>
        <dbReference type="ARBA" id="ARBA00004651"/>
    </source>
</evidence>
<evidence type="ECO:0000256" key="4">
    <source>
        <dbReference type="ARBA" id="ARBA00022989"/>
    </source>
</evidence>
<dbReference type="InterPro" id="IPR018076">
    <property type="entry name" value="T2SS_GspF_dom"/>
</dbReference>
<evidence type="ECO:0000259" key="8">
    <source>
        <dbReference type="Pfam" id="PF00482"/>
    </source>
</evidence>